<sequence length="253" mass="29942">MTHKQRRTIFYHNYTDDIVTLAHQDYQLPSKYRYHHSRLFNIMGRLLQNIVRMVISPICLWILHIHIKNRKILMPYRNKAVYIYGNHTAPLGDAFMPFRISHRLNVIVAPENLKLPVIGPLLPMGGAIPVPNTIHQYREFLSSVDDSIHQNKSLFIYPEAHVWPYATIIRPFDGTAFRYPIKNPAPIFCMTTTYQKSRWHKKPKATVYLDGPFQPEPNLNSKQQQEQLRNIIFNQMNQRSKLNTYEYVKYVKH</sequence>
<keyword evidence="1" id="KW-0808">Transferase</keyword>
<keyword evidence="1" id="KW-0012">Acyltransferase</keyword>
<gene>
    <name evidence="1" type="ORF">O0236_001945</name>
</gene>
<dbReference type="EMBL" id="CP168151">
    <property type="protein sequence ID" value="XFD40096.1"/>
    <property type="molecule type" value="Genomic_DNA"/>
</dbReference>
<evidence type="ECO:0000313" key="1">
    <source>
        <dbReference type="EMBL" id="XFD40096.1"/>
    </source>
</evidence>
<proteinExistence type="predicted"/>
<reference evidence="1" key="1">
    <citation type="submission" date="2024-08" db="EMBL/GenBank/DDBJ databases">
        <title>Lentilactobacillus sp. nov., isolated from tree bark.</title>
        <authorList>
            <person name="Phuengjayaem S."/>
            <person name="Tanasupawat S."/>
        </authorList>
    </citation>
    <scope>NUCLEOTIDE SEQUENCE</scope>
    <source>
        <strain evidence="1">SPB1-3</strain>
    </source>
</reference>
<organism evidence="1 2">
    <name type="scientific">Lentilactobacillus terminaliae</name>
    <dbReference type="NCBI Taxonomy" id="3003483"/>
    <lineage>
        <taxon>Bacteria</taxon>
        <taxon>Bacillati</taxon>
        <taxon>Bacillota</taxon>
        <taxon>Bacilli</taxon>
        <taxon>Lactobacillales</taxon>
        <taxon>Lactobacillaceae</taxon>
        <taxon>Lentilactobacillus</taxon>
    </lineage>
</organism>
<dbReference type="Proteomes" id="UP001149860">
    <property type="component" value="Chromosome"/>
</dbReference>
<protein>
    <submittedName>
        <fullName evidence="1">Lysophospholipid acyltransferase family protein</fullName>
    </submittedName>
</protein>
<name>A0ACD5DFU7_9LACO</name>
<keyword evidence="2" id="KW-1185">Reference proteome</keyword>
<accession>A0ACD5DFU7</accession>
<evidence type="ECO:0000313" key="2">
    <source>
        <dbReference type="Proteomes" id="UP001149860"/>
    </source>
</evidence>